<dbReference type="OrthoDB" id="76405at2759"/>
<accession>A0A976NXK3</accession>
<comment type="caution">
    <text evidence="1">The sequence shown here is derived from an EMBL/GenBank/DDBJ whole genome shotgun (WGS) entry which is preliminary data.</text>
</comment>
<reference evidence="1 2" key="1">
    <citation type="journal article" date="2021" name="Genome Biol.">
        <title>AFLAP: assembly-free linkage analysis pipeline using k-mers from genome sequencing data.</title>
        <authorList>
            <person name="Fletcher K."/>
            <person name="Zhang L."/>
            <person name="Gil J."/>
            <person name="Han R."/>
            <person name="Cavanaugh K."/>
            <person name="Michelmore R."/>
        </authorList>
    </citation>
    <scope>NUCLEOTIDE SEQUENCE [LARGE SCALE GENOMIC DNA]</scope>
    <source>
        <strain evidence="1 2">SF5</strain>
    </source>
</reference>
<gene>
    <name evidence="1" type="ORF">CCR75_002677</name>
</gene>
<dbReference type="RefSeq" id="XP_067821388.1">
    <property type="nucleotide sequence ID" value="XM_067960774.1"/>
</dbReference>
<dbReference type="GeneID" id="94346445"/>
<keyword evidence="2" id="KW-1185">Reference proteome</keyword>
<dbReference type="EMBL" id="SHOA02000012">
    <property type="protein sequence ID" value="TDH71889.1"/>
    <property type="molecule type" value="Genomic_DNA"/>
</dbReference>
<name>A0A976NXK3_BRELC</name>
<evidence type="ECO:0000313" key="1">
    <source>
        <dbReference type="EMBL" id="TDH71889.1"/>
    </source>
</evidence>
<dbReference type="Proteomes" id="UP000294530">
    <property type="component" value="Unassembled WGS sequence"/>
</dbReference>
<dbReference type="AlphaFoldDB" id="A0A976NXK3"/>
<dbReference type="KEGG" id="blac:94346445"/>
<evidence type="ECO:0000313" key="2">
    <source>
        <dbReference type="Proteomes" id="UP000294530"/>
    </source>
</evidence>
<protein>
    <submittedName>
        <fullName evidence="1">Uncharacterized protein</fullName>
    </submittedName>
</protein>
<sequence length="154" mass="17338">MDDRWGEDGSIRGLQAVYGGCGKENSYSKGKGPQYTRVIPKFLQKYHQLPAIEAKFETLPKPADEEDVGLDEVQQAAIDKYIANNTKKSIGNVCDRIGDEQQEHYPKKKKNQQAVVRLGQNLACHGTKNKNKRKRIDTPCLSNSRLLSFSVDDE</sequence>
<proteinExistence type="predicted"/>
<organism evidence="1 2">
    <name type="scientific">Bremia lactucae</name>
    <name type="common">Lettuce downy mildew</name>
    <dbReference type="NCBI Taxonomy" id="4779"/>
    <lineage>
        <taxon>Eukaryota</taxon>
        <taxon>Sar</taxon>
        <taxon>Stramenopiles</taxon>
        <taxon>Oomycota</taxon>
        <taxon>Peronosporomycetes</taxon>
        <taxon>Peronosporales</taxon>
        <taxon>Peronosporaceae</taxon>
        <taxon>Bremia</taxon>
    </lineage>
</organism>